<dbReference type="PANTHER" id="PTHR35709:SF1">
    <property type="entry name" value="PROTEIN PROTON GRADIENT REGULATION 5, CHLOROPLASTIC"/>
    <property type="match status" value="1"/>
</dbReference>
<name>A0ABR9VQU6_9SYNC</name>
<keyword evidence="2" id="KW-1185">Reference proteome</keyword>
<protein>
    <submittedName>
        <fullName evidence="1">Electron transporter</fullName>
    </submittedName>
</protein>
<comment type="caution">
    <text evidence="1">The sequence shown here is derived from an EMBL/GenBank/DDBJ whole genome shotgun (WGS) entry which is preliminary data.</text>
</comment>
<accession>A0ABR9VQU6</accession>
<dbReference type="InterPro" id="IPR037497">
    <property type="entry name" value="PGR5"/>
</dbReference>
<evidence type="ECO:0000313" key="1">
    <source>
        <dbReference type="EMBL" id="MBE9253723.1"/>
    </source>
</evidence>
<dbReference type="PANTHER" id="PTHR35709">
    <property type="entry name" value="PROTEIN PROTON GRADIENT REGULATION 5, CHLOROPLASTIC"/>
    <property type="match status" value="1"/>
</dbReference>
<dbReference type="RefSeq" id="WP_010872019.1">
    <property type="nucleotide sequence ID" value="NZ_JADEVV010000017.1"/>
</dbReference>
<reference evidence="1 2" key="1">
    <citation type="submission" date="2020-10" db="EMBL/GenBank/DDBJ databases">
        <authorList>
            <person name="Castelo-Branco R."/>
            <person name="Eusebio N."/>
            <person name="Adriana R."/>
            <person name="Vieira A."/>
            <person name="Brugerolle De Fraissinette N."/>
            <person name="Rezende De Castro R."/>
            <person name="Schneider M.P."/>
            <person name="Vasconcelos V."/>
            <person name="Leao P.N."/>
        </authorList>
    </citation>
    <scope>NUCLEOTIDE SEQUENCE [LARGE SCALE GENOMIC DNA]</scope>
    <source>
        <strain evidence="1 2">LEGE 00031</strain>
    </source>
</reference>
<dbReference type="EMBL" id="JADEVV010000017">
    <property type="protein sequence ID" value="MBE9253723.1"/>
    <property type="molecule type" value="Genomic_DNA"/>
</dbReference>
<sequence length="65" mass="7204">MFAPIVILVRQQLGKAKFNQIRGKAIALHCQTITNFCNRVGIDAKQRQNLIRLAKSNGKTLGLLA</sequence>
<gene>
    <name evidence="1" type="ORF">IQ217_07620</name>
</gene>
<evidence type="ECO:0000313" key="2">
    <source>
        <dbReference type="Proteomes" id="UP000658720"/>
    </source>
</evidence>
<dbReference type="Proteomes" id="UP000658720">
    <property type="component" value="Unassembled WGS sequence"/>
</dbReference>
<proteinExistence type="predicted"/>
<organism evidence="1 2">
    <name type="scientific">Synechocystis salina LEGE 00031</name>
    <dbReference type="NCBI Taxonomy" id="1828736"/>
    <lineage>
        <taxon>Bacteria</taxon>
        <taxon>Bacillati</taxon>
        <taxon>Cyanobacteriota</taxon>
        <taxon>Cyanophyceae</taxon>
        <taxon>Synechococcales</taxon>
        <taxon>Merismopediaceae</taxon>
        <taxon>Synechocystis</taxon>
    </lineage>
</organism>